<dbReference type="RefSeq" id="WP_311421099.1">
    <property type="nucleotide sequence ID" value="NZ_JAVREH010000001.1"/>
</dbReference>
<evidence type="ECO:0000256" key="1">
    <source>
        <dbReference type="ARBA" id="ARBA00004651"/>
    </source>
</evidence>
<feature type="transmembrane region" description="Helical" evidence="7">
    <location>
        <begin position="236"/>
        <end position="253"/>
    </location>
</feature>
<protein>
    <submittedName>
        <fullName evidence="10">Sugar ABC transporter permease</fullName>
    </submittedName>
</protein>
<gene>
    <name evidence="10" type="ORF">RM423_00875</name>
</gene>
<dbReference type="Gene3D" id="1.10.3720.10">
    <property type="entry name" value="MetI-like"/>
    <property type="match status" value="1"/>
</dbReference>
<dbReference type="SUPFAM" id="SSF161098">
    <property type="entry name" value="MetI-like"/>
    <property type="match status" value="1"/>
</dbReference>
<feature type="transmembrane region" description="Helical" evidence="7">
    <location>
        <begin position="130"/>
        <end position="151"/>
    </location>
</feature>
<keyword evidence="11" id="KW-1185">Reference proteome</keyword>
<evidence type="ECO:0000256" key="6">
    <source>
        <dbReference type="ARBA" id="ARBA00023136"/>
    </source>
</evidence>
<dbReference type="PROSITE" id="PS50928">
    <property type="entry name" value="ABC_TM1"/>
    <property type="match status" value="1"/>
</dbReference>
<evidence type="ECO:0000256" key="3">
    <source>
        <dbReference type="ARBA" id="ARBA00022475"/>
    </source>
</evidence>
<dbReference type="PANTHER" id="PTHR30193:SF37">
    <property type="entry name" value="INNER MEMBRANE ABC TRANSPORTER PERMEASE PROTEIN YCJO"/>
    <property type="match status" value="1"/>
</dbReference>
<keyword evidence="2 7" id="KW-0813">Transport</keyword>
<feature type="transmembrane region" description="Helical" evidence="7">
    <location>
        <begin position="288"/>
        <end position="312"/>
    </location>
</feature>
<dbReference type="PANTHER" id="PTHR30193">
    <property type="entry name" value="ABC TRANSPORTER PERMEASE PROTEIN"/>
    <property type="match status" value="1"/>
</dbReference>
<evidence type="ECO:0000256" key="2">
    <source>
        <dbReference type="ARBA" id="ARBA00022448"/>
    </source>
</evidence>
<comment type="subcellular location">
    <subcellularLocation>
        <location evidence="1 7">Cell membrane</location>
        <topology evidence="1 7">Multi-pass membrane protein</topology>
    </subcellularLocation>
</comment>
<evidence type="ECO:0000256" key="5">
    <source>
        <dbReference type="ARBA" id="ARBA00022989"/>
    </source>
</evidence>
<reference evidence="11" key="1">
    <citation type="submission" date="2023-07" db="EMBL/GenBank/DDBJ databases">
        <title>30 novel species of actinomycetes from the DSMZ collection.</title>
        <authorList>
            <person name="Nouioui I."/>
        </authorList>
    </citation>
    <scope>NUCLEOTIDE SEQUENCE [LARGE SCALE GENOMIC DNA]</scope>
    <source>
        <strain evidence="11">DSM 44399</strain>
    </source>
</reference>
<feature type="transmembrane region" description="Helical" evidence="7">
    <location>
        <begin position="97"/>
        <end position="118"/>
    </location>
</feature>
<dbReference type="Proteomes" id="UP001183176">
    <property type="component" value="Unassembled WGS sequence"/>
</dbReference>
<dbReference type="CDD" id="cd06261">
    <property type="entry name" value="TM_PBP2"/>
    <property type="match status" value="1"/>
</dbReference>
<evidence type="ECO:0000259" key="9">
    <source>
        <dbReference type="PROSITE" id="PS50928"/>
    </source>
</evidence>
<feature type="domain" description="ABC transmembrane type-1" evidence="9">
    <location>
        <begin position="93"/>
        <end position="309"/>
    </location>
</feature>
<dbReference type="Pfam" id="PF00528">
    <property type="entry name" value="BPD_transp_1"/>
    <property type="match status" value="1"/>
</dbReference>
<organism evidence="10 11">
    <name type="scientific">Jatrophihabitans lederbergiae</name>
    <dbReference type="NCBI Taxonomy" id="3075547"/>
    <lineage>
        <taxon>Bacteria</taxon>
        <taxon>Bacillati</taxon>
        <taxon>Actinomycetota</taxon>
        <taxon>Actinomycetes</taxon>
        <taxon>Jatrophihabitantales</taxon>
        <taxon>Jatrophihabitantaceae</taxon>
        <taxon>Jatrophihabitans</taxon>
    </lineage>
</organism>
<keyword evidence="5 7" id="KW-1133">Transmembrane helix</keyword>
<dbReference type="InterPro" id="IPR035906">
    <property type="entry name" value="MetI-like_sf"/>
</dbReference>
<dbReference type="InterPro" id="IPR000515">
    <property type="entry name" value="MetI-like"/>
</dbReference>
<proteinExistence type="inferred from homology"/>
<dbReference type="InterPro" id="IPR051393">
    <property type="entry name" value="ABC_transporter_permease"/>
</dbReference>
<evidence type="ECO:0000313" key="10">
    <source>
        <dbReference type="EMBL" id="MDT0259940.1"/>
    </source>
</evidence>
<sequence>MSASTEAGIRPASGPPQAAVRVGRKRTRPGSKAAYAYIAPFFVVFAAFSVYPWLDTAWVSLHSVRLTTYDRQTWVGLENYRNLFTHKFFWNALRNTVTIGIIATVPQLCLALGIAHLLNYKLRARTFFRVAMLMPYATSLAAATVIFLQLFDPQLGIINWALHLLHLPRVDWQGSKWPAQVAVSAIVTWRWTGYNALIYLAGMQAIDSSLYEAAAIDGASRWQQFRHVTLPGLRPTILFTIVVSTIGAAQLFGEPLLYHNGMPDGGTSGQYQTLGLLMYQQGWTNDRLGLASATAWTMFLIIVLAVLVNLGLARRRERRTGIVAPVAAAAATVEVTS</sequence>
<comment type="similarity">
    <text evidence="7">Belongs to the binding-protein-dependent transport system permease family.</text>
</comment>
<evidence type="ECO:0000256" key="8">
    <source>
        <dbReference type="SAM" id="MobiDB-lite"/>
    </source>
</evidence>
<name>A0ABU2J4N0_9ACTN</name>
<evidence type="ECO:0000313" key="11">
    <source>
        <dbReference type="Proteomes" id="UP001183176"/>
    </source>
</evidence>
<dbReference type="EMBL" id="JAVREH010000001">
    <property type="protein sequence ID" value="MDT0259940.1"/>
    <property type="molecule type" value="Genomic_DNA"/>
</dbReference>
<feature type="transmembrane region" description="Helical" evidence="7">
    <location>
        <begin position="34"/>
        <end position="54"/>
    </location>
</feature>
<accession>A0ABU2J4N0</accession>
<evidence type="ECO:0000256" key="4">
    <source>
        <dbReference type="ARBA" id="ARBA00022692"/>
    </source>
</evidence>
<keyword evidence="3" id="KW-1003">Cell membrane</keyword>
<evidence type="ECO:0000256" key="7">
    <source>
        <dbReference type="RuleBase" id="RU363032"/>
    </source>
</evidence>
<comment type="caution">
    <text evidence="10">The sequence shown here is derived from an EMBL/GenBank/DDBJ whole genome shotgun (WGS) entry which is preliminary data.</text>
</comment>
<feature type="region of interest" description="Disordered" evidence="8">
    <location>
        <begin position="1"/>
        <end position="25"/>
    </location>
</feature>
<keyword evidence="4 7" id="KW-0812">Transmembrane</keyword>
<keyword evidence="6 7" id="KW-0472">Membrane</keyword>